<sequence>MIIMPKINWKQLLCFHDYIPKEMIGIIKCEDEDKTHFYAHWICSYCNKSKWYMFMKKWDSDYHKQLQIFSVLPHSKHFITIGDESR</sequence>
<dbReference type="EMBL" id="BK067788">
    <property type="protein sequence ID" value="DBA52001.1"/>
    <property type="molecule type" value="Genomic_DNA"/>
</dbReference>
<organism evidence="1">
    <name type="scientific">Nitrosopumilaceae spindle-shaped virus</name>
    <dbReference type="NCBI Taxonomy" id="3065433"/>
    <lineage>
        <taxon>Viruses</taxon>
    </lineage>
</organism>
<reference evidence="1" key="2">
    <citation type="submission" date="2024-03" db="EMBL/GenBank/DDBJ databases">
        <authorList>
            <person name="Ni Y."/>
            <person name="Xu T."/>
            <person name="Yan S."/>
            <person name="Chen L."/>
            <person name="Wang Y."/>
        </authorList>
    </citation>
    <scope>NUCLEOTIDE SEQUENCE</scope>
    <source>
        <strain evidence="1">NTM1</strain>
    </source>
</reference>
<name>A0AAT9J7E6_9VIRU</name>
<accession>A0AAT9J7E6</accession>
<evidence type="ECO:0000313" key="1">
    <source>
        <dbReference type="EMBL" id="DBA52001.1"/>
    </source>
</evidence>
<protein>
    <submittedName>
        <fullName evidence="1">ORF43</fullName>
    </submittedName>
</protein>
<reference evidence="1" key="1">
    <citation type="journal article" date="2024" name="Environ. Microbiol. Rep.">
        <title>Hiding in plain sight: The discovery of complete genomes of 11 hypothetical spindle-shaped viruses that putatively infect mesophilic ammonia-oxidizing archaea.</title>
        <authorList>
            <person name="Ni Y."/>
            <person name="Xu T."/>
            <person name="Yan S."/>
            <person name="Chen L."/>
            <person name="Wang Y."/>
        </authorList>
    </citation>
    <scope>NUCLEOTIDE SEQUENCE</scope>
    <source>
        <strain evidence="1">NTM1</strain>
    </source>
</reference>
<proteinExistence type="predicted"/>